<dbReference type="Proteomes" id="UP000533639">
    <property type="component" value="Unassembled WGS sequence"/>
</dbReference>
<comment type="caution">
    <text evidence="5">The sequence shown here is derived from an EMBL/GenBank/DDBJ whole genome shotgun (WGS) entry which is preliminary data.</text>
</comment>
<accession>A0A9N8J520</accession>
<dbReference type="InterPro" id="IPR052580">
    <property type="entry name" value="Lipid_Hydrolase"/>
</dbReference>
<protein>
    <recommendedName>
        <fullName evidence="4">PNPLA domain-containing protein</fullName>
    </recommendedName>
</protein>
<dbReference type="Pfam" id="PF01734">
    <property type="entry name" value="Patatin"/>
    <property type="match status" value="1"/>
</dbReference>
<keyword evidence="1 2" id="KW-0443">Lipid metabolism</keyword>
<feature type="short sequence motif" description="GXSXG" evidence="2">
    <location>
        <begin position="75"/>
        <end position="79"/>
    </location>
</feature>
<feature type="short sequence motif" description="DGA/G" evidence="2">
    <location>
        <begin position="295"/>
        <end position="297"/>
    </location>
</feature>
<dbReference type="PANTHER" id="PTHR46394">
    <property type="entry name" value="ANNEXIN"/>
    <property type="match status" value="1"/>
</dbReference>
<feature type="active site" description="Proton acceptor" evidence="2">
    <location>
        <position position="295"/>
    </location>
</feature>
<proteinExistence type="predicted"/>
<reference evidence="5 6" key="1">
    <citation type="submission" date="2020-06" db="EMBL/GenBank/DDBJ databases">
        <authorList>
            <person name="Criscuolo A."/>
        </authorList>
    </citation>
    <scope>NUCLEOTIDE SEQUENCE [LARGE SCALE GENOMIC DNA]</scope>
    <source>
        <strain evidence="5">PXU-55</strain>
    </source>
</reference>
<dbReference type="GO" id="GO:0016787">
    <property type="term" value="F:hydrolase activity"/>
    <property type="evidence" value="ECO:0007669"/>
    <property type="project" value="UniProtKB-UniRule"/>
</dbReference>
<feature type="coiled-coil region" evidence="3">
    <location>
        <begin position="9"/>
        <end position="36"/>
    </location>
</feature>
<dbReference type="Gene3D" id="3.40.1090.10">
    <property type="entry name" value="Cytosolic phospholipase A2 catalytic domain"/>
    <property type="match status" value="1"/>
</dbReference>
<keyword evidence="2" id="KW-0442">Lipid degradation</keyword>
<keyword evidence="2" id="KW-0378">Hydrolase</keyword>
<sequence>MEKTKFTENGEVLAIIKDLKEQIKEKKKKFSDIVDANGNEYVDLVQEGGGVLGVALVGYVYVLEQVGIRFLSLAGTSAGSINTMLMAAAGPIDITKSEWILECLCNKNLYDFVDGDHDAREFIDALLSDAGNLKLVMKGCQVVDNFKDDLGLNPGTNFHQWMTNLLSQKGIKNYGDLKALREKGVSNDNKLFRINKVKLGDKEDYTRQDHWSEIAIITADITTESKIIFPKMIDLFYSNPDVQNPADFVRASMSIPLFFTPFRIKNIPGGIEAWNKWNEATCLRASVPSEVMFMDGGIISNFPIDIFHENMNVPASPTFGIKLGYDKNEINTNEKITNVISSMFDTARFGYDSEFLRKNPDFKNLIGYIDTGNHNWLNFNLTDDAKIDLFIRGAQKAAEFLNKFDWEEYKKIRKAKSEYYKTV</sequence>
<evidence type="ECO:0000313" key="5">
    <source>
        <dbReference type="EMBL" id="CAC9976344.1"/>
    </source>
</evidence>
<dbReference type="SUPFAM" id="SSF52151">
    <property type="entry name" value="FabD/lysophospholipase-like"/>
    <property type="match status" value="1"/>
</dbReference>
<evidence type="ECO:0000256" key="1">
    <source>
        <dbReference type="ARBA" id="ARBA00023098"/>
    </source>
</evidence>
<keyword evidence="3" id="KW-0175">Coiled coil</keyword>
<dbReference type="EMBL" id="CAIJDE010000062">
    <property type="protein sequence ID" value="CAC9976344.1"/>
    <property type="molecule type" value="Genomic_DNA"/>
</dbReference>
<dbReference type="InterPro" id="IPR002641">
    <property type="entry name" value="PNPLA_dom"/>
</dbReference>
<dbReference type="PROSITE" id="PS51635">
    <property type="entry name" value="PNPLA"/>
    <property type="match status" value="1"/>
</dbReference>
<dbReference type="AlphaFoldDB" id="A0A9N8J520"/>
<feature type="short sequence motif" description="GXGXXG" evidence="2">
    <location>
        <begin position="48"/>
        <end position="53"/>
    </location>
</feature>
<dbReference type="InterPro" id="IPR016035">
    <property type="entry name" value="Acyl_Trfase/lysoPLipase"/>
</dbReference>
<organism evidence="5 6">
    <name type="scientific">Flavobacterium panici</name>
    <dbReference type="NCBI Taxonomy" id="2654843"/>
    <lineage>
        <taxon>Bacteria</taxon>
        <taxon>Pseudomonadati</taxon>
        <taxon>Bacteroidota</taxon>
        <taxon>Flavobacteriia</taxon>
        <taxon>Flavobacteriales</taxon>
        <taxon>Flavobacteriaceae</taxon>
        <taxon>Flavobacterium</taxon>
    </lineage>
</organism>
<evidence type="ECO:0000313" key="6">
    <source>
        <dbReference type="Proteomes" id="UP000533639"/>
    </source>
</evidence>
<evidence type="ECO:0000259" key="4">
    <source>
        <dbReference type="PROSITE" id="PS51635"/>
    </source>
</evidence>
<feature type="active site" description="Nucleophile" evidence="2">
    <location>
        <position position="77"/>
    </location>
</feature>
<evidence type="ECO:0000256" key="3">
    <source>
        <dbReference type="SAM" id="Coils"/>
    </source>
</evidence>
<dbReference type="GO" id="GO:0016042">
    <property type="term" value="P:lipid catabolic process"/>
    <property type="evidence" value="ECO:0007669"/>
    <property type="project" value="UniProtKB-UniRule"/>
</dbReference>
<dbReference type="RefSeq" id="WP_180860795.1">
    <property type="nucleotide sequence ID" value="NZ_CAIJDE010000062.1"/>
</dbReference>
<evidence type="ECO:0000256" key="2">
    <source>
        <dbReference type="PROSITE-ProRule" id="PRU01161"/>
    </source>
</evidence>
<feature type="domain" description="PNPLA" evidence="4">
    <location>
        <begin position="44"/>
        <end position="308"/>
    </location>
</feature>
<name>A0A9N8J520_9FLAO</name>
<gene>
    <name evidence="5" type="ORF">FLAPXU55_04068</name>
</gene>
<dbReference type="PANTHER" id="PTHR46394:SF1">
    <property type="entry name" value="PNPLA DOMAIN-CONTAINING PROTEIN"/>
    <property type="match status" value="1"/>
</dbReference>
<keyword evidence="6" id="KW-1185">Reference proteome</keyword>